<dbReference type="EMBL" id="KZ503767">
    <property type="protein sequence ID" value="PKU61589.1"/>
    <property type="molecule type" value="Genomic_DNA"/>
</dbReference>
<feature type="compositionally biased region" description="Gly residues" evidence="1">
    <location>
        <begin position="132"/>
        <end position="143"/>
    </location>
</feature>
<dbReference type="Proteomes" id="UP000233837">
    <property type="component" value="Unassembled WGS sequence"/>
</dbReference>
<feature type="compositionally biased region" description="Polar residues" evidence="1">
    <location>
        <begin position="10"/>
        <end position="26"/>
    </location>
</feature>
<accession>A0A2I0VDU6</accession>
<evidence type="ECO:0000256" key="1">
    <source>
        <dbReference type="SAM" id="MobiDB-lite"/>
    </source>
</evidence>
<protein>
    <submittedName>
        <fullName evidence="2">Uncharacterized protein</fullName>
    </submittedName>
</protein>
<organism evidence="2 3">
    <name type="scientific">Dendrobium catenatum</name>
    <dbReference type="NCBI Taxonomy" id="906689"/>
    <lineage>
        <taxon>Eukaryota</taxon>
        <taxon>Viridiplantae</taxon>
        <taxon>Streptophyta</taxon>
        <taxon>Embryophyta</taxon>
        <taxon>Tracheophyta</taxon>
        <taxon>Spermatophyta</taxon>
        <taxon>Magnoliopsida</taxon>
        <taxon>Liliopsida</taxon>
        <taxon>Asparagales</taxon>
        <taxon>Orchidaceae</taxon>
        <taxon>Epidendroideae</taxon>
        <taxon>Malaxideae</taxon>
        <taxon>Dendrobiinae</taxon>
        <taxon>Dendrobium</taxon>
    </lineage>
</organism>
<dbReference type="AlphaFoldDB" id="A0A2I0VDU6"/>
<name>A0A2I0VDU6_9ASPA</name>
<feature type="region of interest" description="Disordered" evidence="1">
    <location>
        <begin position="127"/>
        <end position="162"/>
    </location>
</feature>
<sequence>MRRALASRHWFQSRQGPSPWTAASSLSDLGRTSRTQGLPSLVPVSTRSRGAADERWADLDDLEVSSFNHGCSWEKTVIPMLRSAAIFSCAVLVFLKINIIGISCEPYPSIVSYKNEPVHPNPLRVYRRRRGGAAGPGEPGGGSAEPREQGGKATVGPLGPPI</sequence>
<gene>
    <name evidence="2" type="ORF">MA16_Dca015028</name>
</gene>
<proteinExistence type="predicted"/>
<reference evidence="2 3" key="2">
    <citation type="journal article" date="2017" name="Nature">
        <title>The Apostasia genome and the evolution of orchids.</title>
        <authorList>
            <person name="Zhang G.Q."/>
            <person name="Liu K.W."/>
            <person name="Li Z."/>
            <person name="Lohaus R."/>
            <person name="Hsiao Y.Y."/>
            <person name="Niu S.C."/>
            <person name="Wang J.Y."/>
            <person name="Lin Y.C."/>
            <person name="Xu Q."/>
            <person name="Chen L.J."/>
            <person name="Yoshida K."/>
            <person name="Fujiwara S."/>
            <person name="Wang Z.W."/>
            <person name="Zhang Y.Q."/>
            <person name="Mitsuda N."/>
            <person name="Wang M."/>
            <person name="Liu G.H."/>
            <person name="Pecoraro L."/>
            <person name="Huang H.X."/>
            <person name="Xiao X.J."/>
            <person name="Lin M."/>
            <person name="Wu X.Y."/>
            <person name="Wu W.L."/>
            <person name="Chen Y.Y."/>
            <person name="Chang S.B."/>
            <person name="Sakamoto S."/>
            <person name="Ohme-Takagi M."/>
            <person name="Yagi M."/>
            <person name="Zeng S.J."/>
            <person name="Shen C.Y."/>
            <person name="Yeh C.M."/>
            <person name="Luo Y.B."/>
            <person name="Tsai W.C."/>
            <person name="Van de Peer Y."/>
            <person name="Liu Z.J."/>
        </authorList>
    </citation>
    <scope>NUCLEOTIDE SEQUENCE [LARGE SCALE GENOMIC DNA]</scope>
    <source>
        <tissue evidence="2">The whole plant</tissue>
    </source>
</reference>
<evidence type="ECO:0000313" key="3">
    <source>
        <dbReference type="Proteomes" id="UP000233837"/>
    </source>
</evidence>
<feature type="region of interest" description="Disordered" evidence="1">
    <location>
        <begin position="1"/>
        <end position="26"/>
    </location>
</feature>
<evidence type="ECO:0000313" key="2">
    <source>
        <dbReference type="EMBL" id="PKU61589.1"/>
    </source>
</evidence>
<keyword evidence="3" id="KW-1185">Reference proteome</keyword>
<reference evidence="2 3" key="1">
    <citation type="journal article" date="2016" name="Sci. Rep.">
        <title>The Dendrobium catenatum Lindl. genome sequence provides insights into polysaccharide synthase, floral development and adaptive evolution.</title>
        <authorList>
            <person name="Zhang G.Q."/>
            <person name="Xu Q."/>
            <person name="Bian C."/>
            <person name="Tsai W.C."/>
            <person name="Yeh C.M."/>
            <person name="Liu K.W."/>
            <person name="Yoshida K."/>
            <person name="Zhang L.S."/>
            <person name="Chang S.B."/>
            <person name="Chen F."/>
            <person name="Shi Y."/>
            <person name="Su Y.Y."/>
            <person name="Zhang Y.Q."/>
            <person name="Chen L.J."/>
            <person name="Yin Y."/>
            <person name="Lin M."/>
            <person name="Huang H."/>
            <person name="Deng H."/>
            <person name="Wang Z.W."/>
            <person name="Zhu S.L."/>
            <person name="Zhao X."/>
            <person name="Deng C."/>
            <person name="Niu S.C."/>
            <person name="Huang J."/>
            <person name="Wang M."/>
            <person name="Liu G.H."/>
            <person name="Yang H.J."/>
            <person name="Xiao X.J."/>
            <person name="Hsiao Y.Y."/>
            <person name="Wu W.L."/>
            <person name="Chen Y.Y."/>
            <person name="Mitsuda N."/>
            <person name="Ohme-Takagi M."/>
            <person name="Luo Y.B."/>
            <person name="Van de Peer Y."/>
            <person name="Liu Z.J."/>
        </authorList>
    </citation>
    <scope>NUCLEOTIDE SEQUENCE [LARGE SCALE GENOMIC DNA]</scope>
    <source>
        <tissue evidence="2">The whole plant</tissue>
    </source>
</reference>